<gene>
    <name evidence="2" type="ORF">ACFFH7_36465</name>
</gene>
<keyword evidence="3" id="KW-1185">Reference proteome</keyword>
<name>A0ABV6N3M1_9PSEU</name>
<evidence type="ECO:0000256" key="1">
    <source>
        <dbReference type="SAM" id="MobiDB-lite"/>
    </source>
</evidence>
<feature type="compositionally biased region" description="Polar residues" evidence="1">
    <location>
        <begin position="1"/>
        <end position="22"/>
    </location>
</feature>
<dbReference type="Proteomes" id="UP001589810">
    <property type="component" value="Unassembled WGS sequence"/>
</dbReference>
<evidence type="ECO:0000313" key="3">
    <source>
        <dbReference type="Proteomes" id="UP001589810"/>
    </source>
</evidence>
<reference evidence="2 3" key="1">
    <citation type="submission" date="2024-09" db="EMBL/GenBank/DDBJ databases">
        <authorList>
            <person name="Sun Q."/>
            <person name="Mori K."/>
        </authorList>
    </citation>
    <scope>NUCLEOTIDE SEQUENCE [LARGE SCALE GENOMIC DNA]</scope>
    <source>
        <strain evidence="2 3">TBRC 1432</strain>
    </source>
</reference>
<feature type="region of interest" description="Disordered" evidence="1">
    <location>
        <begin position="58"/>
        <end position="80"/>
    </location>
</feature>
<proteinExistence type="predicted"/>
<accession>A0ABV6N3M1</accession>
<comment type="caution">
    <text evidence="2">The sequence shown here is derived from an EMBL/GenBank/DDBJ whole genome shotgun (WGS) entry which is preliminary data.</text>
</comment>
<dbReference type="RefSeq" id="WP_273937283.1">
    <property type="nucleotide sequence ID" value="NZ_CP097263.1"/>
</dbReference>
<sequence>MSEDTSAQIQTDAPDTGTQATEPTGIDSLPEWAQQELRQARKDAANYRTQVRELEPLAEKARAAEDAQKTESQRLQESLTARESELSALRTELTRSRVLKQFGLPDELGEFIAGDEDAMKAAAERLAALTSTQRAGGLRTAPVAALQSGGSAANEEPDFDADALADQILKRKFR</sequence>
<feature type="region of interest" description="Disordered" evidence="1">
    <location>
        <begin position="1"/>
        <end position="29"/>
    </location>
</feature>
<dbReference type="EMBL" id="JBHLUD010000013">
    <property type="protein sequence ID" value="MFC0547052.1"/>
    <property type="molecule type" value="Genomic_DNA"/>
</dbReference>
<organism evidence="2 3">
    <name type="scientific">Kutzneria chonburiensis</name>
    <dbReference type="NCBI Taxonomy" id="1483604"/>
    <lineage>
        <taxon>Bacteria</taxon>
        <taxon>Bacillati</taxon>
        <taxon>Actinomycetota</taxon>
        <taxon>Actinomycetes</taxon>
        <taxon>Pseudonocardiales</taxon>
        <taxon>Pseudonocardiaceae</taxon>
        <taxon>Kutzneria</taxon>
    </lineage>
</organism>
<protein>
    <recommendedName>
        <fullName evidence="4">Scaffolding protein</fullName>
    </recommendedName>
</protein>
<evidence type="ECO:0000313" key="2">
    <source>
        <dbReference type="EMBL" id="MFC0547052.1"/>
    </source>
</evidence>
<evidence type="ECO:0008006" key="4">
    <source>
        <dbReference type="Google" id="ProtNLM"/>
    </source>
</evidence>